<reference evidence="1 2" key="1">
    <citation type="submission" date="2020-12" db="EMBL/GenBank/DDBJ databases">
        <title>FDA dAtabase for Regulatory Grade micrObial Sequences (FDA-ARGOS): Supporting development and validation of Infectious Disease Dx tests.</title>
        <authorList>
            <person name="Sproer C."/>
            <person name="Gronow S."/>
            <person name="Severitt S."/>
            <person name="Schroder I."/>
            <person name="Tallon L."/>
            <person name="Sadzewicz L."/>
            <person name="Zhao X."/>
            <person name="Boylan J."/>
            <person name="Ott S."/>
            <person name="Bowen H."/>
            <person name="Vavikolanu K."/>
            <person name="Mehta A."/>
            <person name="Aluvathingal J."/>
            <person name="Nadendla S."/>
            <person name="Lowell S."/>
            <person name="Myers T."/>
            <person name="Yan Y."/>
            <person name="Sichtig H."/>
        </authorList>
    </citation>
    <scope>NUCLEOTIDE SEQUENCE [LARGE SCALE GENOMIC DNA]</scope>
    <source>
        <strain evidence="1 2">FDAARGOS_909</strain>
    </source>
</reference>
<dbReference type="InterPro" id="IPR036388">
    <property type="entry name" value="WH-like_DNA-bd_sf"/>
</dbReference>
<dbReference type="RefSeq" id="WP_183020755.1">
    <property type="nucleotide sequence ID" value="NZ_CP065668.1"/>
</dbReference>
<name>A0A7T2RZZ6_DELAC</name>
<dbReference type="EMBL" id="CP065668">
    <property type="protein sequence ID" value="QPS06423.1"/>
    <property type="molecule type" value="Genomic_DNA"/>
</dbReference>
<proteinExistence type="predicted"/>
<accession>A0A7T2RZZ6</accession>
<gene>
    <name evidence="1" type="ORF">I6G66_19135</name>
</gene>
<evidence type="ECO:0000313" key="1">
    <source>
        <dbReference type="EMBL" id="QPS06423.1"/>
    </source>
</evidence>
<dbReference type="AlphaFoldDB" id="A0A7T2RZZ6"/>
<sequence length="219" mass="24363">MDERTSLTFTLRGLDERDTKLFRSFVRLVDHRTQHRWEWTEFSADLVILHESIHEQPSSGVTLRVGRQPQSTRPTGNYLGLPLRADAMEVCLNAMGMRALAARQTASGQRMVAAPHPAAAADMLVLLLRWPPQRLLTSAHHMRLATLLTGQPTTLQALCRRSGLAPEICAAFLNRLDAIGLLRWTATAPRSSAAPGPARGILDRIRQRLAQLTRASVHE</sequence>
<protein>
    <submittedName>
        <fullName evidence="1">Uncharacterized protein</fullName>
    </submittedName>
</protein>
<dbReference type="Proteomes" id="UP000594778">
    <property type="component" value="Chromosome"/>
</dbReference>
<organism evidence="1 2">
    <name type="scientific">Delftia acidovorans</name>
    <name type="common">Pseudomonas acidovorans</name>
    <name type="synonym">Comamonas acidovorans</name>
    <dbReference type="NCBI Taxonomy" id="80866"/>
    <lineage>
        <taxon>Bacteria</taxon>
        <taxon>Pseudomonadati</taxon>
        <taxon>Pseudomonadota</taxon>
        <taxon>Betaproteobacteria</taxon>
        <taxon>Burkholderiales</taxon>
        <taxon>Comamonadaceae</taxon>
        <taxon>Delftia</taxon>
    </lineage>
</organism>
<dbReference type="Gene3D" id="1.10.10.10">
    <property type="entry name" value="Winged helix-like DNA-binding domain superfamily/Winged helix DNA-binding domain"/>
    <property type="match status" value="1"/>
</dbReference>
<evidence type="ECO:0000313" key="2">
    <source>
        <dbReference type="Proteomes" id="UP000594778"/>
    </source>
</evidence>